<feature type="transmembrane region" description="Helical" evidence="8">
    <location>
        <begin position="330"/>
        <end position="361"/>
    </location>
</feature>
<feature type="transmembrane region" description="Helical" evidence="8">
    <location>
        <begin position="28"/>
        <end position="49"/>
    </location>
</feature>
<dbReference type="Proteomes" id="UP000240542">
    <property type="component" value="Unassembled WGS sequence"/>
</dbReference>
<accession>A0A2P8CPQ1</accession>
<dbReference type="Pfam" id="PF01594">
    <property type="entry name" value="AI-2E_transport"/>
    <property type="match status" value="1"/>
</dbReference>
<evidence type="ECO:0000256" key="5">
    <source>
        <dbReference type="ARBA" id="ARBA00022692"/>
    </source>
</evidence>
<name>A0A2P8CPQ1_9ACTN</name>
<feature type="transmembrane region" description="Helical" evidence="8">
    <location>
        <begin position="260"/>
        <end position="280"/>
    </location>
</feature>
<keyword evidence="10" id="KW-1185">Reference proteome</keyword>
<feature type="transmembrane region" description="Helical" evidence="8">
    <location>
        <begin position="177"/>
        <end position="196"/>
    </location>
</feature>
<evidence type="ECO:0000256" key="1">
    <source>
        <dbReference type="ARBA" id="ARBA00004651"/>
    </source>
</evidence>
<proteinExistence type="inferred from homology"/>
<dbReference type="PANTHER" id="PTHR21716:SF53">
    <property type="entry name" value="PERMEASE PERM-RELATED"/>
    <property type="match status" value="1"/>
</dbReference>
<dbReference type="RefSeq" id="WP_106586660.1">
    <property type="nucleotide sequence ID" value="NZ_PYGA01000033.1"/>
</dbReference>
<keyword evidence="7 8" id="KW-0472">Membrane</keyword>
<feature type="transmembrane region" description="Helical" evidence="8">
    <location>
        <begin position="230"/>
        <end position="254"/>
    </location>
</feature>
<evidence type="ECO:0000313" key="10">
    <source>
        <dbReference type="Proteomes" id="UP000240542"/>
    </source>
</evidence>
<keyword evidence="5 8" id="KW-0812">Transmembrane</keyword>
<keyword evidence="4" id="KW-1003">Cell membrane</keyword>
<evidence type="ECO:0000256" key="3">
    <source>
        <dbReference type="ARBA" id="ARBA00022448"/>
    </source>
</evidence>
<keyword evidence="3" id="KW-0813">Transport</keyword>
<feature type="transmembrane region" description="Helical" evidence="8">
    <location>
        <begin position="287"/>
        <end position="310"/>
    </location>
</feature>
<dbReference type="AlphaFoldDB" id="A0A2P8CPQ1"/>
<reference evidence="9 10" key="1">
    <citation type="submission" date="2018-03" db="EMBL/GenBank/DDBJ databases">
        <title>Genomic Encyclopedia of Archaeal and Bacterial Type Strains, Phase II (KMG-II): from individual species to whole genera.</title>
        <authorList>
            <person name="Goeker M."/>
        </authorList>
    </citation>
    <scope>NUCLEOTIDE SEQUENCE [LARGE SCALE GENOMIC DNA]</scope>
    <source>
        <strain evidence="9 10">DSM 45312</strain>
    </source>
</reference>
<dbReference type="PANTHER" id="PTHR21716">
    <property type="entry name" value="TRANSMEMBRANE PROTEIN"/>
    <property type="match status" value="1"/>
</dbReference>
<gene>
    <name evidence="9" type="ORF">CLV63_13351</name>
</gene>
<dbReference type="GO" id="GO:0005886">
    <property type="term" value="C:plasma membrane"/>
    <property type="evidence" value="ECO:0007669"/>
    <property type="project" value="UniProtKB-SubCell"/>
</dbReference>
<comment type="subcellular location">
    <subcellularLocation>
        <location evidence="1">Cell membrane</location>
        <topology evidence="1">Multi-pass membrane protein</topology>
    </subcellularLocation>
</comment>
<comment type="caution">
    <text evidence="9">The sequence shown here is derived from an EMBL/GenBank/DDBJ whole genome shotgun (WGS) entry which is preliminary data.</text>
</comment>
<organism evidence="9 10">
    <name type="scientific">Murinocardiopsis flavida</name>
    <dbReference type="NCBI Taxonomy" id="645275"/>
    <lineage>
        <taxon>Bacteria</taxon>
        <taxon>Bacillati</taxon>
        <taxon>Actinomycetota</taxon>
        <taxon>Actinomycetes</taxon>
        <taxon>Streptosporangiales</taxon>
        <taxon>Nocardiopsidaceae</taxon>
        <taxon>Murinocardiopsis</taxon>
    </lineage>
</organism>
<evidence type="ECO:0000256" key="7">
    <source>
        <dbReference type="ARBA" id="ARBA00023136"/>
    </source>
</evidence>
<evidence type="ECO:0000256" key="2">
    <source>
        <dbReference type="ARBA" id="ARBA00009773"/>
    </source>
</evidence>
<evidence type="ECO:0000256" key="4">
    <source>
        <dbReference type="ARBA" id="ARBA00022475"/>
    </source>
</evidence>
<dbReference type="EMBL" id="PYGA01000033">
    <property type="protein sequence ID" value="PSK86934.1"/>
    <property type="molecule type" value="Genomic_DNA"/>
</dbReference>
<dbReference type="InterPro" id="IPR002549">
    <property type="entry name" value="AI-2E-like"/>
</dbReference>
<dbReference type="OrthoDB" id="5242074at2"/>
<sequence>MSPARPPKADPSHAGEARRGRFAAPDPLLQRTVVHAAAAVVGVLAVAALAAWAVYTAWTIIAMLVVAVFVAIILEPPVEWLTRRRWPRPLATASAMAALLLLATVLVFGVGRILVAQLGALLKALPGYVHDLKDGASSRFDVDLSGDRLLDSVTDPGGPISGAASGLAGSVVNLGSGFALFAAQAATVLFFSFYLAMDGPRIRGRIASWAPEGRRAQIERSWSLAVHSMALYIGSRGVLAAISALCHTVFFLLIGEPYALVLGVWVGLVSQFVPTVGTFIAGLLPLLVALAVDPLNAVWILLFLLVYQQIENQGLTLWINRRTLSIHPLTSFVAVLVGAALAGGFGALFAIPVVAMARALAAEWPVQDRRRPDEPQAKG</sequence>
<evidence type="ECO:0000256" key="6">
    <source>
        <dbReference type="ARBA" id="ARBA00022989"/>
    </source>
</evidence>
<protein>
    <submittedName>
        <fullName evidence="9">Putative PurR-regulated permease PerM</fullName>
    </submittedName>
</protein>
<evidence type="ECO:0000313" key="9">
    <source>
        <dbReference type="EMBL" id="PSK86934.1"/>
    </source>
</evidence>
<comment type="similarity">
    <text evidence="2">Belongs to the autoinducer-2 exporter (AI-2E) (TC 2.A.86) family.</text>
</comment>
<feature type="transmembrane region" description="Helical" evidence="8">
    <location>
        <begin position="55"/>
        <end position="74"/>
    </location>
</feature>
<evidence type="ECO:0000256" key="8">
    <source>
        <dbReference type="SAM" id="Phobius"/>
    </source>
</evidence>
<keyword evidence="6 8" id="KW-1133">Transmembrane helix</keyword>
<dbReference type="GO" id="GO:0055085">
    <property type="term" value="P:transmembrane transport"/>
    <property type="evidence" value="ECO:0007669"/>
    <property type="project" value="TreeGrafter"/>
</dbReference>
<feature type="transmembrane region" description="Helical" evidence="8">
    <location>
        <begin position="95"/>
        <end position="115"/>
    </location>
</feature>